<keyword evidence="1" id="KW-0472">Membrane</keyword>
<evidence type="ECO:0000313" key="2">
    <source>
        <dbReference type="EMBL" id="TBU21414.1"/>
    </source>
</evidence>
<proteinExistence type="predicted"/>
<gene>
    <name evidence="2" type="ORF">BD311DRAFT_831514</name>
</gene>
<keyword evidence="1" id="KW-1133">Transmembrane helix</keyword>
<evidence type="ECO:0000256" key="1">
    <source>
        <dbReference type="SAM" id="Phobius"/>
    </source>
</evidence>
<accession>A0A4Q9M3K3</accession>
<dbReference type="EMBL" id="ML143610">
    <property type="protein sequence ID" value="TBU21414.1"/>
    <property type="molecule type" value="Genomic_DNA"/>
</dbReference>
<feature type="transmembrane region" description="Helical" evidence="1">
    <location>
        <begin position="70"/>
        <end position="87"/>
    </location>
</feature>
<keyword evidence="1" id="KW-0812">Transmembrane</keyword>
<dbReference type="OrthoDB" id="2756378at2759"/>
<protein>
    <submittedName>
        <fullName evidence="2">Uncharacterized protein</fullName>
    </submittedName>
</protein>
<name>A0A4Q9M3K3_9APHY</name>
<organism evidence="2">
    <name type="scientific">Dichomitus squalens</name>
    <dbReference type="NCBI Taxonomy" id="114155"/>
    <lineage>
        <taxon>Eukaryota</taxon>
        <taxon>Fungi</taxon>
        <taxon>Dikarya</taxon>
        <taxon>Basidiomycota</taxon>
        <taxon>Agaricomycotina</taxon>
        <taxon>Agaricomycetes</taxon>
        <taxon>Polyporales</taxon>
        <taxon>Polyporaceae</taxon>
        <taxon>Dichomitus</taxon>
    </lineage>
</organism>
<feature type="transmembrane region" description="Helical" evidence="1">
    <location>
        <begin position="26"/>
        <end position="50"/>
    </location>
</feature>
<dbReference type="AlphaFoldDB" id="A0A4Q9M3K3"/>
<dbReference type="Proteomes" id="UP000292957">
    <property type="component" value="Unassembled WGS sequence"/>
</dbReference>
<reference evidence="2" key="1">
    <citation type="submission" date="2019-01" db="EMBL/GenBank/DDBJ databases">
        <title>Draft genome sequences of three monokaryotic isolates of the white-rot basidiomycete fungus Dichomitus squalens.</title>
        <authorList>
            <consortium name="DOE Joint Genome Institute"/>
            <person name="Lopez S.C."/>
            <person name="Andreopoulos B."/>
            <person name="Pangilinan J."/>
            <person name="Lipzen A."/>
            <person name="Riley R."/>
            <person name="Ahrendt S."/>
            <person name="Ng V."/>
            <person name="Barry K."/>
            <person name="Daum C."/>
            <person name="Grigoriev I.V."/>
            <person name="Hilden K.S."/>
            <person name="Makela M.R."/>
            <person name="de Vries R.P."/>
        </authorList>
    </citation>
    <scope>NUCLEOTIDE SEQUENCE [LARGE SCALE GENOMIC DNA]</scope>
    <source>
        <strain evidence="2">OM18370.1</strain>
    </source>
</reference>
<sequence length="207" mass="22577">MSSDATSTVPTSLPPISSLDNTFDDLLIGAFVGLILAGLMLHQTFVYFPVYTKDGFHLKCMIWLLRRPRLLVAGNTIVTMHACYYNLVANYFDPLALLDGVCVNSRRSLTDSAMHESDFGTFGLGPSQQNSMRIPARLEHFRAPRSEGEVIGISSWKAPADAKVKHAKIRMETTSSAGRMGDVADFGFLGTYTGIHSATAGMGLNRL</sequence>